<name>A0ABP6CT26_9ACTN</name>
<keyword evidence="2" id="KW-1185">Reference proteome</keyword>
<protein>
    <submittedName>
        <fullName evidence="1">Uncharacterized protein</fullName>
    </submittedName>
</protein>
<gene>
    <name evidence="1" type="ORF">GCM10010411_75480</name>
</gene>
<organism evidence="1 2">
    <name type="scientific">Actinomadura fulvescens</name>
    <dbReference type="NCBI Taxonomy" id="46160"/>
    <lineage>
        <taxon>Bacteria</taxon>
        <taxon>Bacillati</taxon>
        <taxon>Actinomycetota</taxon>
        <taxon>Actinomycetes</taxon>
        <taxon>Streptosporangiales</taxon>
        <taxon>Thermomonosporaceae</taxon>
        <taxon>Actinomadura</taxon>
    </lineage>
</organism>
<evidence type="ECO:0000313" key="1">
    <source>
        <dbReference type="EMBL" id="GAA2627286.1"/>
    </source>
</evidence>
<sequence>MLHPEDQPFEARVAEGIRRLVEQGAQAGISPPEIQLMMTVTSMTDEQLVVVRGLAGAAGLTTMVLVDDGAHPRPGTVRSSALEPRLLAGMDQVAAARTEGDAHGRQL</sequence>
<accession>A0ABP6CT26</accession>
<dbReference type="Proteomes" id="UP001501509">
    <property type="component" value="Unassembled WGS sequence"/>
</dbReference>
<proteinExistence type="predicted"/>
<dbReference type="RefSeq" id="WP_344547289.1">
    <property type="nucleotide sequence ID" value="NZ_BAAATD010000013.1"/>
</dbReference>
<reference evidence="2" key="1">
    <citation type="journal article" date="2019" name="Int. J. Syst. Evol. Microbiol.">
        <title>The Global Catalogue of Microorganisms (GCM) 10K type strain sequencing project: providing services to taxonomists for standard genome sequencing and annotation.</title>
        <authorList>
            <consortium name="The Broad Institute Genomics Platform"/>
            <consortium name="The Broad Institute Genome Sequencing Center for Infectious Disease"/>
            <person name="Wu L."/>
            <person name="Ma J."/>
        </authorList>
    </citation>
    <scope>NUCLEOTIDE SEQUENCE [LARGE SCALE GENOMIC DNA]</scope>
    <source>
        <strain evidence="2">JCM 6833</strain>
    </source>
</reference>
<dbReference type="EMBL" id="BAAATD010000013">
    <property type="protein sequence ID" value="GAA2627286.1"/>
    <property type="molecule type" value="Genomic_DNA"/>
</dbReference>
<comment type="caution">
    <text evidence="1">The sequence shown here is derived from an EMBL/GenBank/DDBJ whole genome shotgun (WGS) entry which is preliminary data.</text>
</comment>
<evidence type="ECO:0000313" key="2">
    <source>
        <dbReference type="Proteomes" id="UP001501509"/>
    </source>
</evidence>